<dbReference type="Gene3D" id="2.40.10.10">
    <property type="entry name" value="Trypsin-like serine proteases"/>
    <property type="match status" value="2"/>
</dbReference>
<evidence type="ECO:0000256" key="2">
    <source>
        <dbReference type="ARBA" id="ARBA00022670"/>
    </source>
</evidence>
<comment type="caution">
    <text evidence="8">The sequence shown here is derived from an EMBL/GenBank/DDBJ whole genome shotgun (WGS) entry which is preliminary data.</text>
</comment>
<dbReference type="InterPro" id="IPR043504">
    <property type="entry name" value="Peptidase_S1_PA_chymotrypsin"/>
</dbReference>
<keyword evidence="5 6" id="KW-0720">Serine protease</keyword>
<dbReference type="InterPro" id="IPR008256">
    <property type="entry name" value="Peptidase_S1B"/>
</dbReference>
<proteinExistence type="inferred from homology"/>
<dbReference type="InterPro" id="IPR050966">
    <property type="entry name" value="Glutamyl_endopeptidase"/>
</dbReference>
<dbReference type="SUPFAM" id="SSF50494">
    <property type="entry name" value="Trypsin-like serine proteases"/>
    <property type="match status" value="1"/>
</dbReference>
<gene>
    <name evidence="8" type="ORF">EP10_001551</name>
</gene>
<dbReference type="PANTHER" id="PTHR15462">
    <property type="entry name" value="SERINE PROTEASE"/>
    <property type="match status" value="1"/>
</dbReference>
<evidence type="ECO:0000313" key="8">
    <source>
        <dbReference type="EMBL" id="MEB3750710.1"/>
    </source>
</evidence>
<evidence type="ECO:0000256" key="5">
    <source>
        <dbReference type="ARBA" id="ARBA00022825"/>
    </source>
</evidence>
<evidence type="ECO:0000256" key="4">
    <source>
        <dbReference type="ARBA" id="ARBA00022801"/>
    </source>
</evidence>
<dbReference type="PANTHER" id="PTHR15462:SF8">
    <property type="entry name" value="SERINE PROTEASE"/>
    <property type="match status" value="1"/>
</dbReference>
<keyword evidence="9" id="KW-1185">Reference proteome</keyword>
<dbReference type="InterPro" id="IPR009003">
    <property type="entry name" value="Peptidase_S1_PA"/>
</dbReference>
<dbReference type="RefSeq" id="WP_324698652.1">
    <property type="nucleotide sequence ID" value="NZ_JPYA02000002.1"/>
</dbReference>
<accession>A0ABU6BFH5</accession>
<dbReference type="EMBL" id="JPYA02000002">
    <property type="protein sequence ID" value="MEB3750710.1"/>
    <property type="molecule type" value="Genomic_DNA"/>
</dbReference>
<evidence type="ECO:0000259" key="7">
    <source>
        <dbReference type="Pfam" id="PF00089"/>
    </source>
</evidence>
<keyword evidence="3" id="KW-0732">Signal</keyword>
<keyword evidence="2 6" id="KW-0645">Protease</keyword>
<evidence type="ECO:0000256" key="1">
    <source>
        <dbReference type="ARBA" id="ARBA00008764"/>
    </source>
</evidence>
<name>A0ABU6BFH5_9BACL</name>
<dbReference type="Proteomes" id="UP000029267">
    <property type="component" value="Unassembled WGS sequence"/>
</dbReference>
<dbReference type="InterPro" id="IPR001254">
    <property type="entry name" value="Trypsin_dom"/>
</dbReference>
<dbReference type="EC" id="3.4.21.-" evidence="6"/>
<sequence length="335" mass="37080">MKKIGFIILVMVGFIISPIINAPKTVNAQKNSNNAYDMINSKGEVIKYEDYMKKLKNSKSLVTEGSEGTGEVLPKTEINTDFKKNKPYKYNLTPETTYIGGKSPNEYFPQVVIGADGRTKVSNTSVTPHRQIAYIELEFRDGWYTCTGTVIGKDKVLTNAHCVMDVTNQSGAINGHVYPAVNNNMYSYGVYQIVDYYITSNYVQTGDPTQDFAVLKLSTYLGKNIGDVVGYLPLRQVSSIQGTSAKLYGYPGDKIEQYNEVSQWGMTGSISKETNELAFYQIDTYNGQSGSSLLNSSNEIIAVHRGSFSVNGTTYNGGPKMIKPVYDFIRAAMLN</sequence>
<dbReference type="PRINTS" id="PR00839">
    <property type="entry name" value="V8PROTEASE"/>
</dbReference>
<dbReference type="Pfam" id="PF00089">
    <property type="entry name" value="Trypsin"/>
    <property type="match status" value="1"/>
</dbReference>
<reference evidence="8 9" key="1">
    <citation type="journal article" date="2014" name="Genome Announc.">
        <title>Draft Genome Sequence of Geobacillus icigianus Strain G1w1T Isolated from Hot Springs in the Valley of Geysers, Kamchatka (Russian Federation).</title>
        <authorList>
            <person name="Bryanskaya A.V."/>
            <person name="Rozanov A.S."/>
            <person name="Logacheva M.D."/>
            <person name="Kotenko A.V."/>
            <person name="Peltek S.E."/>
        </authorList>
    </citation>
    <scope>NUCLEOTIDE SEQUENCE [LARGE SCALE GENOMIC DNA]</scope>
    <source>
        <strain evidence="8 9">G1w1</strain>
    </source>
</reference>
<organism evidence="8 9">
    <name type="scientific">Geobacillus icigianus</name>
    <dbReference type="NCBI Taxonomy" id="1430331"/>
    <lineage>
        <taxon>Bacteria</taxon>
        <taxon>Bacillati</taxon>
        <taxon>Bacillota</taxon>
        <taxon>Bacilli</taxon>
        <taxon>Bacillales</taxon>
        <taxon>Anoxybacillaceae</taxon>
        <taxon>Geobacillus</taxon>
    </lineage>
</organism>
<evidence type="ECO:0000256" key="3">
    <source>
        <dbReference type="ARBA" id="ARBA00022729"/>
    </source>
</evidence>
<comment type="similarity">
    <text evidence="1 6">Belongs to the peptidase S1B family.</text>
</comment>
<protein>
    <recommendedName>
        <fullName evidence="6">Serine protease</fullName>
        <ecNumber evidence="6">3.4.21.-</ecNumber>
    </recommendedName>
</protein>
<feature type="domain" description="Peptidase S1" evidence="7">
    <location>
        <begin position="124"/>
        <end position="327"/>
    </location>
</feature>
<keyword evidence="4 6" id="KW-0378">Hydrolase</keyword>
<evidence type="ECO:0000313" key="9">
    <source>
        <dbReference type="Proteomes" id="UP000029267"/>
    </source>
</evidence>
<evidence type="ECO:0000256" key="6">
    <source>
        <dbReference type="RuleBase" id="RU004296"/>
    </source>
</evidence>